<keyword evidence="4" id="KW-1185">Reference proteome</keyword>
<comment type="caution">
    <text evidence="3">The sequence shown here is derived from an EMBL/GenBank/DDBJ whole genome shotgun (WGS) entry which is preliminary data.</text>
</comment>
<dbReference type="GO" id="GO:0006011">
    <property type="term" value="P:UDP-alpha-D-glucose metabolic process"/>
    <property type="evidence" value="ECO:0007669"/>
    <property type="project" value="InterPro"/>
</dbReference>
<sequence length="832" mass="86246">MRQILPLACLLLMSATPLQAQPAPFDMSPENGGANRPAPVVRSAPKAREQTAPNEPSPAAPGFGSAPAAGVAPPRPTPSTAPTPIPTTPVPADAGRTAGSPPAADPPSVETPKGPAFRRYLLPMDDLTLSGETATRTWSVFLTAEQAAAGPTLHVGYQSAIFVAPETSRLTVSINETQILDEAVSSPGGVKELAGKVPVGLLRAGFNVISFAVSLRHRTDCTIASTYDIWADIDPARSFLEFPGGDTGDLRRIDDLGAVGVDVAGQTTFNLIVPPGDLAPLAGPMLRLSQGLAMLANMPNQDMVLSQGAVPEPADGELTVLAGPAAEIRALAVSLPPLAGEQPTLGFVKLRQHPGSTALVVTGPAWKDVEAAIERLLSPIDRPLAVHRSDLSSPSWRMPDAPLFLSGGTVSFADLGVPTQEFSGRRFRTEFAVGIAADFYAQAYGKATILLDGAYTGQVLPGSHFDIYVNGDVATTLPIGSSGGAVLRDYPVQFTMRHFKPGINQIAIETILLTADDTTCLPGSNAAGPSRFAIFGTSQLSIPDFARISSRPNLVPMQGVAYPYNRAAEPIPLMLAAGGADGAEVISAAGTLLAKMSVAAGRPIPFEIQSSAATAAAKDALFVGIAQAMPPGVLAQVGVSEASRTNWGLAAADPGAGGSGEIIAKWQEEYGEGGWRRPLAMLRNWLKDSFDISPAEIRLAPSSSVEFVPGAEATLLVAQGDSPEGDKVWTAFNAPTAAELSSGIKALTRNDGWSQLGNSVTTYASGTGLFTQAPGGAVSLVQSQPFSIANMRLVAANWLSENVLSYAGLLGIMAVLLGLASTAFASVLGRRK</sequence>
<keyword evidence="1" id="KW-1133">Transmembrane helix</keyword>
<feature type="signal peptide" evidence="1">
    <location>
        <begin position="1"/>
        <end position="20"/>
    </location>
</feature>
<keyword evidence="1" id="KW-0472">Membrane</keyword>
<keyword evidence="1" id="KW-0973">c-di-GMP</keyword>
<name>A0A917DJR7_9HYPH</name>
<keyword evidence="1" id="KW-0135">Cellulose biosynthesis</keyword>
<comment type="function">
    <text evidence="1">Binds the cellulose synthase activator, bis-(3'-5') cyclic diguanylic acid (c-di-GMP).</text>
</comment>
<keyword evidence="1" id="KW-0997">Cell inner membrane</keyword>
<organism evidence="3 4">
    <name type="scientific">Aureimonas glaciei</name>
    <dbReference type="NCBI Taxonomy" id="1776957"/>
    <lineage>
        <taxon>Bacteria</taxon>
        <taxon>Pseudomonadati</taxon>
        <taxon>Pseudomonadota</taxon>
        <taxon>Alphaproteobacteria</taxon>
        <taxon>Hyphomicrobiales</taxon>
        <taxon>Aurantimonadaceae</taxon>
        <taxon>Aureimonas</taxon>
    </lineage>
</organism>
<evidence type="ECO:0000256" key="2">
    <source>
        <dbReference type="SAM" id="MobiDB-lite"/>
    </source>
</evidence>
<dbReference type="InterPro" id="IPR018513">
    <property type="entry name" value="Cell_synthase_bac"/>
</dbReference>
<evidence type="ECO:0000313" key="3">
    <source>
        <dbReference type="EMBL" id="GGD44065.1"/>
    </source>
</evidence>
<feature type="chain" id="PRO_5038171717" description="Cyclic di-GMP-binding protein" evidence="1">
    <location>
        <begin position="21"/>
        <end position="832"/>
    </location>
</feature>
<dbReference type="RefSeq" id="WP_188855491.1">
    <property type="nucleotide sequence ID" value="NZ_BMJJ01000025.1"/>
</dbReference>
<protein>
    <recommendedName>
        <fullName evidence="1">Cyclic di-GMP-binding protein</fullName>
    </recommendedName>
    <alternativeName>
        <fullName evidence="1">Cellulose synthase regulatory subunit</fullName>
    </alternativeName>
</protein>
<dbReference type="AlphaFoldDB" id="A0A917DJR7"/>
<gene>
    <name evidence="3" type="primary">celB</name>
    <name evidence="3" type="ORF">GCM10011335_53380</name>
</gene>
<reference evidence="3" key="2">
    <citation type="submission" date="2020-09" db="EMBL/GenBank/DDBJ databases">
        <authorList>
            <person name="Sun Q."/>
            <person name="Zhou Y."/>
        </authorList>
    </citation>
    <scope>NUCLEOTIDE SEQUENCE</scope>
    <source>
        <strain evidence="3">CGMCC 1.15493</strain>
    </source>
</reference>
<evidence type="ECO:0000256" key="1">
    <source>
        <dbReference type="RuleBase" id="RU365021"/>
    </source>
</evidence>
<feature type="region of interest" description="Disordered" evidence="2">
    <location>
        <begin position="22"/>
        <end position="115"/>
    </location>
</feature>
<proteinExistence type="inferred from homology"/>
<comment type="pathway">
    <text evidence="1">Glycan metabolism; bacterial cellulose biosynthesis.</text>
</comment>
<keyword evidence="1" id="KW-0732">Signal</keyword>
<comment type="subcellular location">
    <subcellularLocation>
        <location evidence="1">Cell inner membrane</location>
    </subcellularLocation>
</comment>
<evidence type="ECO:0000313" key="4">
    <source>
        <dbReference type="Proteomes" id="UP000613160"/>
    </source>
</evidence>
<dbReference type="GO" id="GO:0030244">
    <property type="term" value="P:cellulose biosynthetic process"/>
    <property type="evidence" value="ECO:0007669"/>
    <property type="project" value="UniProtKB-KW"/>
</dbReference>
<accession>A0A917DJR7</accession>
<dbReference type="EMBL" id="BMJJ01000025">
    <property type="protein sequence ID" value="GGD44065.1"/>
    <property type="molecule type" value="Genomic_DNA"/>
</dbReference>
<dbReference type="GO" id="GO:0005886">
    <property type="term" value="C:plasma membrane"/>
    <property type="evidence" value="ECO:0007669"/>
    <property type="project" value="UniProtKB-SubCell"/>
</dbReference>
<feature type="compositionally biased region" description="Low complexity" evidence="2">
    <location>
        <begin position="60"/>
        <end position="72"/>
    </location>
</feature>
<keyword evidence="1" id="KW-1003">Cell membrane</keyword>
<keyword evidence="1" id="KW-0812">Transmembrane</keyword>
<dbReference type="Pfam" id="PF03170">
    <property type="entry name" value="BcsB"/>
    <property type="match status" value="1"/>
</dbReference>
<comment type="subunit">
    <text evidence="1">Tightly associated with the cellulose synthase catalytic subunit.</text>
</comment>
<feature type="compositionally biased region" description="Pro residues" evidence="2">
    <location>
        <begin position="73"/>
        <end position="89"/>
    </location>
</feature>
<feature type="transmembrane region" description="Helical" evidence="1">
    <location>
        <begin position="803"/>
        <end position="828"/>
    </location>
</feature>
<dbReference type="Gene3D" id="2.60.120.260">
    <property type="entry name" value="Galactose-binding domain-like"/>
    <property type="match status" value="2"/>
</dbReference>
<dbReference type="Proteomes" id="UP000613160">
    <property type="component" value="Unassembled WGS sequence"/>
</dbReference>
<reference evidence="3" key="1">
    <citation type="journal article" date="2014" name="Int. J. Syst. Evol. Microbiol.">
        <title>Complete genome sequence of Corynebacterium casei LMG S-19264T (=DSM 44701T), isolated from a smear-ripened cheese.</title>
        <authorList>
            <consortium name="US DOE Joint Genome Institute (JGI-PGF)"/>
            <person name="Walter F."/>
            <person name="Albersmeier A."/>
            <person name="Kalinowski J."/>
            <person name="Ruckert C."/>
        </authorList>
    </citation>
    <scope>NUCLEOTIDE SEQUENCE</scope>
    <source>
        <strain evidence="3">CGMCC 1.15493</strain>
    </source>
</reference>
<comment type="similarity">
    <text evidence="1">Belongs to the AcsB/BcsB family.</text>
</comment>